<feature type="domain" description="Nitroreductase" evidence="4">
    <location>
        <begin position="23"/>
        <end position="190"/>
    </location>
</feature>
<dbReference type="Pfam" id="PF00881">
    <property type="entry name" value="Nitroreductase"/>
    <property type="match status" value="1"/>
</dbReference>
<dbReference type="Proteomes" id="UP000216311">
    <property type="component" value="Unassembled WGS sequence"/>
</dbReference>
<dbReference type="GO" id="GO:0016491">
    <property type="term" value="F:oxidoreductase activity"/>
    <property type="evidence" value="ECO:0007669"/>
    <property type="project" value="UniProtKB-KW"/>
</dbReference>
<dbReference type="PANTHER" id="PTHR23026:SF90">
    <property type="entry name" value="IODOTYROSINE DEIODINASE 1"/>
    <property type="match status" value="1"/>
</dbReference>
<reference evidence="5 6" key="1">
    <citation type="submission" date="2017-07" db="EMBL/GenBank/DDBJ databases">
        <title>Draft whole genome sequences of clinical Proprionibacteriaceae strains.</title>
        <authorList>
            <person name="Bernier A.-M."/>
            <person name="Bernard K."/>
            <person name="Domingo M.-C."/>
        </authorList>
    </citation>
    <scope>NUCLEOTIDE SEQUENCE [LARGE SCALE GENOMIC DNA]</scope>
    <source>
        <strain evidence="5 6">NML 130396</strain>
    </source>
</reference>
<dbReference type="CDD" id="cd02062">
    <property type="entry name" value="Nitro_FMN_reductase"/>
    <property type="match status" value="1"/>
</dbReference>
<name>A0A255HAP2_9ACTN</name>
<evidence type="ECO:0000256" key="1">
    <source>
        <dbReference type="ARBA" id="ARBA00022630"/>
    </source>
</evidence>
<keyword evidence="1" id="KW-0285">Flavoprotein</keyword>
<organism evidence="5 6">
    <name type="scientific">Enemella dayhoffiae</name>
    <dbReference type="NCBI Taxonomy" id="2016507"/>
    <lineage>
        <taxon>Bacteria</taxon>
        <taxon>Bacillati</taxon>
        <taxon>Actinomycetota</taxon>
        <taxon>Actinomycetes</taxon>
        <taxon>Propionibacteriales</taxon>
        <taxon>Propionibacteriaceae</taxon>
        <taxon>Enemella</taxon>
    </lineage>
</organism>
<evidence type="ECO:0000313" key="5">
    <source>
        <dbReference type="EMBL" id="OYO24695.1"/>
    </source>
</evidence>
<evidence type="ECO:0000313" key="6">
    <source>
        <dbReference type="Proteomes" id="UP000216311"/>
    </source>
</evidence>
<gene>
    <name evidence="5" type="ORF">CGZ93_03100</name>
</gene>
<keyword evidence="6" id="KW-1185">Reference proteome</keyword>
<dbReference type="RefSeq" id="WP_094362689.1">
    <property type="nucleotide sequence ID" value="NZ_NMVQ01000002.1"/>
</dbReference>
<comment type="caution">
    <text evidence="5">The sequence shown here is derived from an EMBL/GenBank/DDBJ whole genome shotgun (WGS) entry which is preliminary data.</text>
</comment>
<dbReference type="OrthoDB" id="3774920at2"/>
<dbReference type="SUPFAM" id="SSF55469">
    <property type="entry name" value="FMN-dependent nitroreductase-like"/>
    <property type="match status" value="1"/>
</dbReference>
<keyword evidence="3" id="KW-0560">Oxidoreductase</keyword>
<protein>
    <submittedName>
        <fullName evidence="5">Nitroreductase</fullName>
    </submittedName>
</protein>
<dbReference type="InterPro" id="IPR029479">
    <property type="entry name" value="Nitroreductase"/>
</dbReference>
<evidence type="ECO:0000256" key="2">
    <source>
        <dbReference type="ARBA" id="ARBA00022643"/>
    </source>
</evidence>
<dbReference type="AlphaFoldDB" id="A0A255HAP2"/>
<proteinExistence type="predicted"/>
<keyword evidence="2" id="KW-0288">FMN</keyword>
<accession>A0A255HAP2</accession>
<dbReference type="EMBL" id="NMVQ01000002">
    <property type="protein sequence ID" value="OYO24695.1"/>
    <property type="molecule type" value="Genomic_DNA"/>
</dbReference>
<dbReference type="PANTHER" id="PTHR23026">
    <property type="entry name" value="NADPH NITROREDUCTASE"/>
    <property type="match status" value="1"/>
</dbReference>
<sequence length="213" mass="22729">MRVPTTLPAADLAGAEAVLSTTRAVRRRLDADGPVDPGVLRQCLELAGQAPSAGDRQPLRWVVVTDKDTRAALGEIYRAACASFDADRPPVSDETTRRLRAASTDLAIRMGSLPALVLACTTEPAPTEATGTVAARSWGSVLPAVWSLQQALRAYGLGSCPTTVRPARADKFRALTKIPREWTLAALLPVAPITGDTLSPAPRRELEEIVTWI</sequence>
<dbReference type="Gene3D" id="3.40.109.10">
    <property type="entry name" value="NADH Oxidase"/>
    <property type="match status" value="1"/>
</dbReference>
<dbReference type="InterPro" id="IPR000415">
    <property type="entry name" value="Nitroreductase-like"/>
</dbReference>
<evidence type="ECO:0000259" key="4">
    <source>
        <dbReference type="Pfam" id="PF00881"/>
    </source>
</evidence>
<dbReference type="InterPro" id="IPR050627">
    <property type="entry name" value="Nitroreductase/BluB"/>
</dbReference>
<evidence type="ECO:0000256" key="3">
    <source>
        <dbReference type="ARBA" id="ARBA00023002"/>
    </source>
</evidence>